<gene>
    <name evidence="1" type="ORF">SAMN05660413_02567</name>
</gene>
<reference evidence="1 2" key="1">
    <citation type="submission" date="2016-10" db="EMBL/GenBank/DDBJ databases">
        <authorList>
            <person name="de Groot N.N."/>
        </authorList>
    </citation>
    <scope>NUCLEOTIDE SEQUENCE [LARGE SCALE GENOMIC DNA]</scope>
    <source>
        <strain evidence="1 2">DSM 17794</strain>
    </source>
</reference>
<evidence type="ECO:0000313" key="2">
    <source>
        <dbReference type="Proteomes" id="UP000199153"/>
    </source>
</evidence>
<name>A0A1I5BVG7_9FLAO</name>
<dbReference type="Proteomes" id="UP000199153">
    <property type="component" value="Unassembled WGS sequence"/>
</dbReference>
<dbReference type="OrthoDB" id="972683at2"/>
<dbReference type="AlphaFoldDB" id="A0A1I5BVG7"/>
<organism evidence="1 2">
    <name type="scientific">Salegentibacter flavus</name>
    <dbReference type="NCBI Taxonomy" id="287099"/>
    <lineage>
        <taxon>Bacteria</taxon>
        <taxon>Pseudomonadati</taxon>
        <taxon>Bacteroidota</taxon>
        <taxon>Flavobacteriia</taxon>
        <taxon>Flavobacteriales</taxon>
        <taxon>Flavobacteriaceae</taxon>
        <taxon>Salegentibacter</taxon>
    </lineage>
</organism>
<dbReference type="RefSeq" id="WP_093410384.1">
    <property type="nucleotide sequence ID" value="NZ_FOVL01000017.1"/>
</dbReference>
<dbReference type="EMBL" id="FOVL01000017">
    <property type="protein sequence ID" value="SFN78687.1"/>
    <property type="molecule type" value="Genomic_DNA"/>
</dbReference>
<evidence type="ECO:0000313" key="1">
    <source>
        <dbReference type="EMBL" id="SFN78687.1"/>
    </source>
</evidence>
<proteinExistence type="predicted"/>
<accession>A0A1I5BVG7</accession>
<protein>
    <submittedName>
        <fullName evidence="1">Uncharacterized protein</fullName>
    </submittedName>
</protein>
<sequence>MRKLYLLTAFCIFIITNSCTTDSELSEELPVAEELINLQFGPMLNDLLFLESGQQTQNNESTPEQGDFTQNCVSAIPAFLDIVLSREGNIMLGDMDTPLRIPINQIPFNDPNGDNDQPVYFTEESPALQLPPGTYQLEYATVLDSNEDIVWLAPRMDDTSGNLANLVDNPLPLSINLNSGGKPYVPLDVICFDDRIVNRYGYIFFDIQGVEIIEFCIFGNYCDENGRHHSAHFSVDVWKYSGDPENPKADNLYNGLENAIWVEDDFENEEATYGATTLCMQLPDAPGLDEYYMEINLLPGLGNSEEELIRAGVITDADVRALFDGPGALDPYHFRVACSNSDSPDLFGPGED</sequence>
<keyword evidence="2" id="KW-1185">Reference proteome</keyword>